<dbReference type="EMBL" id="QJVJ01000012">
    <property type="protein sequence ID" value="PYI51597.1"/>
    <property type="molecule type" value="Genomic_DNA"/>
</dbReference>
<accession>A0A2V5KLD3</accession>
<dbReference type="GO" id="GO:0030170">
    <property type="term" value="F:pyridoxal phosphate binding"/>
    <property type="evidence" value="ECO:0007669"/>
    <property type="project" value="InterPro"/>
</dbReference>
<evidence type="ECO:0000256" key="2">
    <source>
        <dbReference type="ARBA" id="ARBA00005384"/>
    </source>
</evidence>
<proteinExistence type="inferred from homology"/>
<evidence type="ECO:0000313" key="10">
    <source>
        <dbReference type="EMBL" id="PYI51597.1"/>
    </source>
</evidence>
<feature type="domain" description="HTH gntR-type" evidence="9">
    <location>
        <begin position="13"/>
        <end position="81"/>
    </location>
</feature>
<evidence type="ECO:0000256" key="7">
    <source>
        <dbReference type="ARBA" id="ARBA00023163"/>
    </source>
</evidence>
<keyword evidence="6" id="KW-0238">DNA-binding</keyword>
<dbReference type="PROSITE" id="PS50949">
    <property type="entry name" value="HTH_GNTR"/>
    <property type="match status" value="1"/>
</dbReference>
<evidence type="ECO:0000256" key="6">
    <source>
        <dbReference type="ARBA" id="ARBA00023125"/>
    </source>
</evidence>
<name>A0A2V5KLD3_9BACL</name>
<dbReference type="InterPro" id="IPR051446">
    <property type="entry name" value="HTH_trans_reg/aminotransferase"/>
</dbReference>
<sequence length="487" mass="53278">MELIPHLDPASPEALYIQLYRHLRREIEDGRLPAEARLPSVRKLAAHLGVSRTPVESAYQQLLAEGYVESRPRSGLTVKPYEPDFERGADGAPPPSPPRPDKRTTPLSPSAPPVPAGKPESIDFAYGDVDLTYFPFALWKRLLGECFLPEHRDLFRYGDPLGEAGFRKALSAYAYRARAVVCPPERIVVGAGTHHSMEQICRLLRQTRYAPGETAFAVEESMSDGIAAILRHHGYRLAPIPLEPDGLDIGALYESGARLVYVTPSHQFPFGTVMSIGNRRKLLKWAAETGGLIVEDDYDGEFRYAGLPIPSLQGLDADGSVAYVGTFSRALAPAFRLSYAALPPALAQIASAALHPFDRLASPLHQKTLEQFMTGGHMQRHVRKMRSVYQRKLAALLGAVRHRLEPRFRASGGGAGLHVLLQAEGGAGPGEAELIRLAAEAAVRVYPTSVYRVDPRRPAAEAVLLGFGALSEAQIAEGVRRLAEAWR</sequence>
<dbReference type="OrthoDB" id="9808770at2"/>
<dbReference type="InterPro" id="IPR036388">
    <property type="entry name" value="WH-like_DNA-bd_sf"/>
</dbReference>
<evidence type="ECO:0000256" key="4">
    <source>
        <dbReference type="ARBA" id="ARBA00022898"/>
    </source>
</evidence>
<dbReference type="CDD" id="cd00609">
    <property type="entry name" value="AAT_like"/>
    <property type="match status" value="1"/>
</dbReference>
<keyword evidence="10" id="KW-0808">Transferase</keyword>
<dbReference type="Proteomes" id="UP000247476">
    <property type="component" value="Unassembled WGS sequence"/>
</dbReference>
<keyword evidence="3 10" id="KW-0032">Aminotransferase</keyword>
<comment type="caution">
    <text evidence="10">The sequence shown here is derived from an EMBL/GenBank/DDBJ whole genome shotgun (WGS) entry which is preliminary data.</text>
</comment>
<keyword evidence="5" id="KW-0805">Transcription regulation</keyword>
<evidence type="ECO:0000256" key="1">
    <source>
        <dbReference type="ARBA" id="ARBA00001933"/>
    </source>
</evidence>
<keyword evidence="4" id="KW-0663">Pyridoxal phosphate</keyword>
<dbReference type="Gene3D" id="3.40.640.10">
    <property type="entry name" value="Type I PLP-dependent aspartate aminotransferase-like (Major domain)"/>
    <property type="match status" value="1"/>
</dbReference>
<keyword evidence="11" id="KW-1185">Reference proteome</keyword>
<evidence type="ECO:0000313" key="11">
    <source>
        <dbReference type="Proteomes" id="UP000247476"/>
    </source>
</evidence>
<evidence type="ECO:0000256" key="8">
    <source>
        <dbReference type="SAM" id="MobiDB-lite"/>
    </source>
</evidence>
<gene>
    <name evidence="10" type="ORF">DLM86_24620</name>
</gene>
<evidence type="ECO:0000256" key="5">
    <source>
        <dbReference type="ARBA" id="ARBA00023015"/>
    </source>
</evidence>
<dbReference type="GO" id="GO:0003677">
    <property type="term" value="F:DNA binding"/>
    <property type="evidence" value="ECO:0007669"/>
    <property type="project" value="UniProtKB-KW"/>
</dbReference>
<dbReference type="SUPFAM" id="SSF53383">
    <property type="entry name" value="PLP-dependent transferases"/>
    <property type="match status" value="1"/>
</dbReference>
<comment type="similarity">
    <text evidence="2">In the C-terminal section; belongs to the class-I pyridoxal-phosphate-dependent aminotransferase family.</text>
</comment>
<dbReference type="SMART" id="SM00345">
    <property type="entry name" value="HTH_GNTR"/>
    <property type="match status" value="1"/>
</dbReference>
<dbReference type="InterPro" id="IPR015421">
    <property type="entry name" value="PyrdxlP-dep_Trfase_major"/>
</dbReference>
<dbReference type="Pfam" id="PF00392">
    <property type="entry name" value="GntR"/>
    <property type="match status" value="1"/>
</dbReference>
<dbReference type="GO" id="GO:0008483">
    <property type="term" value="F:transaminase activity"/>
    <property type="evidence" value="ECO:0007669"/>
    <property type="project" value="UniProtKB-KW"/>
</dbReference>
<dbReference type="PRINTS" id="PR00035">
    <property type="entry name" value="HTHGNTR"/>
</dbReference>
<dbReference type="SUPFAM" id="SSF46785">
    <property type="entry name" value="Winged helix' DNA-binding domain"/>
    <property type="match status" value="1"/>
</dbReference>
<protein>
    <submittedName>
        <fullName evidence="10">PLP-dependent aminotransferase family protein</fullName>
    </submittedName>
</protein>
<evidence type="ECO:0000259" key="9">
    <source>
        <dbReference type="PROSITE" id="PS50949"/>
    </source>
</evidence>
<dbReference type="InterPro" id="IPR036390">
    <property type="entry name" value="WH_DNA-bd_sf"/>
</dbReference>
<feature type="region of interest" description="Disordered" evidence="8">
    <location>
        <begin position="74"/>
        <end position="119"/>
    </location>
</feature>
<dbReference type="RefSeq" id="WP_110842718.1">
    <property type="nucleotide sequence ID" value="NZ_QJVJ01000012.1"/>
</dbReference>
<dbReference type="Gene3D" id="1.10.10.10">
    <property type="entry name" value="Winged helix-like DNA-binding domain superfamily/Winged helix DNA-binding domain"/>
    <property type="match status" value="1"/>
</dbReference>
<dbReference type="GO" id="GO:0003700">
    <property type="term" value="F:DNA-binding transcription factor activity"/>
    <property type="evidence" value="ECO:0007669"/>
    <property type="project" value="InterPro"/>
</dbReference>
<dbReference type="CDD" id="cd07377">
    <property type="entry name" value="WHTH_GntR"/>
    <property type="match status" value="1"/>
</dbReference>
<evidence type="ECO:0000256" key="3">
    <source>
        <dbReference type="ARBA" id="ARBA00022576"/>
    </source>
</evidence>
<dbReference type="PANTHER" id="PTHR46577">
    <property type="entry name" value="HTH-TYPE TRANSCRIPTIONAL REGULATORY PROTEIN GABR"/>
    <property type="match status" value="1"/>
</dbReference>
<dbReference type="InterPro" id="IPR015424">
    <property type="entry name" value="PyrdxlP-dep_Trfase"/>
</dbReference>
<comment type="cofactor">
    <cofactor evidence="1">
        <name>pyridoxal 5'-phosphate</name>
        <dbReference type="ChEBI" id="CHEBI:597326"/>
    </cofactor>
</comment>
<dbReference type="AlphaFoldDB" id="A0A2V5KLD3"/>
<dbReference type="PANTHER" id="PTHR46577:SF1">
    <property type="entry name" value="HTH-TYPE TRANSCRIPTIONAL REGULATORY PROTEIN GABR"/>
    <property type="match status" value="1"/>
</dbReference>
<dbReference type="InterPro" id="IPR000524">
    <property type="entry name" value="Tscrpt_reg_HTH_GntR"/>
</dbReference>
<reference evidence="10 11" key="1">
    <citation type="submission" date="2018-05" db="EMBL/GenBank/DDBJ databases">
        <title>Paenibacillus flagellatus sp. nov., isolated from selenium mineral soil.</title>
        <authorList>
            <person name="Dai X."/>
        </authorList>
    </citation>
    <scope>NUCLEOTIDE SEQUENCE [LARGE SCALE GENOMIC DNA]</scope>
    <source>
        <strain evidence="10 11">DXL2</strain>
    </source>
</reference>
<keyword evidence="7" id="KW-0804">Transcription</keyword>
<dbReference type="InterPro" id="IPR004839">
    <property type="entry name" value="Aminotransferase_I/II_large"/>
</dbReference>
<organism evidence="10 11">
    <name type="scientific">Paenibacillus flagellatus</name>
    <dbReference type="NCBI Taxonomy" id="2211139"/>
    <lineage>
        <taxon>Bacteria</taxon>
        <taxon>Bacillati</taxon>
        <taxon>Bacillota</taxon>
        <taxon>Bacilli</taxon>
        <taxon>Bacillales</taxon>
        <taxon>Paenibacillaceae</taxon>
        <taxon>Paenibacillus</taxon>
    </lineage>
</organism>
<dbReference type="Pfam" id="PF00155">
    <property type="entry name" value="Aminotran_1_2"/>
    <property type="match status" value="1"/>
</dbReference>